<proteinExistence type="predicted"/>
<dbReference type="Gene3D" id="1.10.10.10">
    <property type="entry name" value="Winged helix-like DNA-binding domain superfamily/Winged helix DNA-binding domain"/>
    <property type="match status" value="1"/>
</dbReference>
<dbReference type="PROSITE" id="PS00622">
    <property type="entry name" value="HTH_LUXR_1"/>
    <property type="match status" value="1"/>
</dbReference>
<evidence type="ECO:0000313" key="5">
    <source>
        <dbReference type="EMBL" id="BCZ47378.1"/>
    </source>
</evidence>
<dbReference type="InterPro" id="IPR027417">
    <property type="entry name" value="P-loop_NTPase"/>
</dbReference>
<keyword evidence="6" id="KW-1185">Reference proteome</keyword>
<dbReference type="InterPro" id="IPR036388">
    <property type="entry name" value="WH-like_DNA-bd_sf"/>
</dbReference>
<dbReference type="PANTHER" id="PTHR44688">
    <property type="entry name" value="DNA-BINDING TRANSCRIPTIONAL ACTIVATOR DEVR_DOSR"/>
    <property type="match status" value="1"/>
</dbReference>
<name>A0ABN6J2H1_9CLOT</name>
<dbReference type="InterPro" id="IPR016032">
    <property type="entry name" value="Sig_transdc_resp-reg_C-effctor"/>
</dbReference>
<evidence type="ECO:0000313" key="6">
    <source>
        <dbReference type="Proteomes" id="UP000824633"/>
    </source>
</evidence>
<dbReference type="PANTHER" id="PTHR44688:SF16">
    <property type="entry name" value="DNA-BINDING TRANSCRIPTIONAL ACTIVATOR DEVR_DOSR"/>
    <property type="match status" value="1"/>
</dbReference>
<dbReference type="InterPro" id="IPR000792">
    <property type="entry name" value="Tscrpt_reg_LuxR_C"/>
</dbReference>
<dbReference type="SUPFAM" id="SSF46894">
    <property type="entry name" value="C-terminal effector domain of the bipartite response regulators"/>
    <property type="match status" value="1"/>
</dbReference>
<evidence type="ECO:0000259" key="4">
    <source>
        <dbReference type="PROSITE" id="PS50043"/>
    </source>
</evidence>
<dbReference type="PROSITE" id="PS50043">
    <property type="entry name" value="HTH_LUXR_2"/>
    <property type="match status" value="1"/>
</dbReference>
<evidence type="ECO:0000256" key="2">
    <source>
        <dbReference type="ARBA" id="ARBA00023125"/>
    </source>
</evidence>
<dbReference type="CDD" id="cd06170">
    <property type="entry name" value="LuxR_C_like"/>
    <property type="match status" value="1"/>
</dbReference>
<dbReference type="Pfam" id="PF00196">
    <property type="entry name" value="GerE"/>
    <property type="match status" value="1"/>
</dbReference>
<organism evidence="5 6">
    <name type="scientific">Clostridium gelidum</name>
    <dbReference type="NCBI Taxonomy" id="704125"/>
    <lineage>
        <taxon>Bacteria</taxon>
        <taxon>Bacillati</taxon>
        <taxon>Bacillota</taxon>
        <taxon>Clostridia</taxon>
        <taxon>Eubacteriales</taxon>
        <taxon>Clostridiaceae</taxon>
        <taxon>Clostridium</taxon>
    </lineage>
</organism>
<dbReference type="RefSeq" id="WP_311196375.1">
    <property type="nucleotide sequence ID" value="NZ_AP024849.1"/>
</dbReference>
<accession>A0ABN6J2H1</accession>
<gene>
    <name evidence="5" type="ORF">psyc5s11_34450</name>
</gene>
<feature type="domain" description="HTH luxR-type" evidence="4">
    <location>
        <begin position="786"/>
        <end position="851"/>
    </location>
</feature>
<sequence>MKNILYTRLIRPKSKNVLHRNKKIQDKLECILENKLTVVKGGAAVGKSTLISSYIGEQNNYMWLSLDENSDDLSYFWTYVLQGLKNNIENLNFYIDMVNPLVKREDIFELISSLINELISEEELFIVLDDFHYIVDEFLLETIEYFISNSSSNIHFVLISRHDIKIYLGNILMKGGVINITSEDFNLTLDETEEFIKNATNKIIDGEVIKEIYQITEGWIGAIKLLLTVLGSNKTINNIPKGNKLFIDYMNNEIISSLSKEEIDFLVKTSPLSYVNPSIYRDIDNKDGFEIIDNLIEKNILIITIDEDKKIFRYHNVLRQHLIELFDKYEPSVKNEIIDKLTFSLIKEKSFDEAVSIFMNYNRYDDAINVLEKNAHNIVATKILNGFPLEYYSKSVDLAFISIFYNYLNLDYERCGLIINSIDYSSGNNIVNSIKLFGLILNNNYVEECYFIFPKEIDGNLNILTKTIYYILASWALGFAGEFVKSFEMMDLMKKSNKELNNSYVDLIYKYNKVSLLEDMGKLNESLIGYKELNERVSKKNYKSCFTIFKNVGLPGVYIKKLMDKEAEELLLEAQKTLKEYKGSAAFNALEVSIDYNLAEVKYIQGNIYECEKILNHIDKENKDNYVYIQILALKIRLLFFENRIKTEEYDEFIEIYKRQYEKSTYSDILGITYGMVLFKKGKYEESLNEFNRIAFISRKNGIGYLLVYSLVWKVILLNKLTPDNTRECLNILKEVIFYSRDEDILFPYFKTREYLKEIIQKFKVQLLEDKDNKEFVKKLSEVVGIKDENEVLSPREIEVLKTLIDGLSNKEIGEKLFISVSTVKTHIINIYSKLGVKNRVEAVNEGRKIL</sequence>
<dbReference type="PRINTS" id="PR00038">
    <property type="entry name" value="HTHLUXR"/>
</dbReference>
<dbReference type="Gene3D" id="1.25.40.10">
    <property type="entry name" value="Tetratricopeptide repeat domain"/>
    <property type="match status" value="1"/>
</dbReference>
<reference evidence="6" key="1">
    <citation type="submission" date="2021-07" db="EMBL/GenBank/DDBJ databases">
        <title>Complete genome sequencing of a Clostridium isolate.</title>
        <authorList>
            <person name="Ueki A."/>
            <person name="Tonouchi A."/>
        </authorList>
    </citation>
    <scope>NUCLEOTIDE SEQUENCE [LARGE SCALE GENOMIC DNA]</scope>
    <source>
        <strain evidence="6">C5S11</strain>
    </source>
</reference>
<dbReference type="Proteomes" id="UP000824633">
    <property type="component" value="Chromosome"/>
</dbReference>
<dbReference type="InterPro" id="IPR011990">
    <property type="entry name" value="TPR-like_helical_dom_sf"/>
</dbReference>
<dbReference type="Pfam" id="PF25873">
    <property type="entry name" value="WHD_MalT"/>
    <property type="match status" value="1"/>
</dbReference>
<dbReference type="InterPro" id="IPR059106">
    <property type="entry name" value="WHD_MalT"/>
</dbReference>
<dbReference type="EMBL" id="AP024849">
    <property type="protein sequence ID" value="BCZ47378.1"/>
    <property type="molecule type" value="Genomic_DNA"/>
</dbReference>
<evidence type="ECO:0000256" key="1">
    <source>
        <dbReference type="ARBA" id="ARBA00023015"/>
    </source>
</evidence>
<keyword evidence="1" id="KW-0805">Transcription regulation</keyword>
<dbReference type="SUPFAM" id="SSF52540">
    <property type="entry name" value="P-loop containing nucleoside triphosphate hydrolases"/>
    <property type="match status" value="1"/>
</dbReference>
<dbReference type="SMART" id="SM00421">
    <property type="entry name" value="HTH_LUXR"/>
    <property type="match status" value="1"/>
</dbReference>
<evidence type="ECO:0000256" key="3">
    <source>
        <dbReference type="ARBA" id="ARBA00023163"/>
    </source>
</evidence>
<dbReference type="Gene3D" id="3.40.50.300">
    <property type="entry name" value="P-loop containing nucleotide triphosphate hydrolases"/>
    <property type="match status" value="1"/>
</dbReference>
<protein>
    <submittedName>
        <fullName evidence="5">Helix-turn-helix transcriptional regulator</fullName>
    </submittedName>
</protein>
<keyword evidence="2" id="KW-0238">DNA-binding</keyword>
<keyword evidence="3" id="KW-0804">Transcription</keyword>